<feature type="compositionally biased region" description="Basic and acidic residues" evidence="1">
    <location>
        <begin position="106"/>
        <end position="121"/>
    </location>
</feature>
<feature type="region of interest" description="Disordered" evidence="1">
    <location>
        <begin position="278"/>
        <end position="298"/>
    </location>
</feature>
<proteinExistence type="predicted"/>
<organism evidence="3 4">
    <name type="scientific">Carpinus fangiana</name>
    <dbReference type="NCBI Taxonomy" id="176857"/>
    <lineage>
        <taxon>Eukaryota</taxon>
        <taxon>Viridiplantae</taxon>
        <taxon>Streptophyta</taxon>
        <taxon>Embryophyta</taxon>
        <taxon>Tracheophyta</taxon>
        <taxon>Spermatophyta</taxon>
        <taxon>Magnoliopsida</taxon>
        <taxon>eudicotyledons</taxon>
        <taxon>Gunneridae</taxon>
        <taxon>Pentapetalae</taxon>
        <taxon>rosids</taxon>
        <taxon>fabids</taxon>
        <taxon>Fagales</taxon>
        <taxon>Betulaceae</taxon>
        <taxon>Carpinus</taxon>
    </lineage>
</organism>
<feature type="region of interest" description="Disordered" evidence="1">
    <location>
        <begin position="106"/>
        <end position="143"/>
    </location>
</feature>
<dbReference type="GO" id="GO:0009116">
    <property type="term" value="P:nucleoside metabolic process"/>
    <property type="evidence" value="ECO:0007669"/>
    <property type="project" value="InterPro"/>
</dbReference>
<keyword evidence="4" id="KW-1185">Reference proteome</keyword>
<dbReference type="PROSITE" id="PS00028">
    <property type="entry name" value="ZINC_FINGER_C2H2_1"/>
    <property type="match status" value="1"/>
</dbReference>
<evidence type="ECO:0000313" key="4">
    <source>
        <dbReference type="Proteomes" id="UP000327013"/>
    </source>
</evidence>
<comment type="caution">
    <text evidence="3">The sequence shown here is derived from an EMBL/GenBank/DDBJ whole genome shotgun (WGS) entry which is preliminary data.</text>
</comment>
<dbReference type="SMART" id="SM00355">
    <property type="entry name" value="ZnF_C2H2"/>
    <property type="match status" value="2"/>
</dbReference>
<reference evidence="3 4" key="1">
    <citation type="submission" date="2019-06" db="EMBL/GenBank/DDBJ databases">
        <title>A chromosomal-level reference genome of Carpinus fangiana (Coryloideae, Betulaceae).</title>
        <authorList>
            <person name="Yang X."/>
            <person name="Wang Z."/>
            <person name="Zhang L."/>
            <person name="Hao G."/>
            <person name="Liu J."/>
            <person name="Yang Y."/>
        </authorList>
    </citation>
    <scope>NUCLEOTIDE SEQUENCE [LARGE SCALE GENOMIC DNA]</scope>
    <source>
        <strain evidence="3">Cfa_2016G</strain>
        <tissue evidence="3">Leaf</tissue>
    </source>
</reference>
<dbReference type="OrthoDB" id="6161812at2759"/>
<accession>A0A5N6KXY0</accession>
<dbReference type="EMBL" id="VIBQ01000016">
    <property type="protein sequence ID" value="KAB8356647.1"/>
    <property type="molecule type" value="Genomic_DNA"/>
</dbReference>
<dbReference type="InterPro" id="IPR035994">
    <property type="entry name" value="Nucleoside_phosphorylase_sf"/>
</dbReference>
<dbReference type="Gene3D" id="3.40.50.1580">
    <property type="entry name" value="Nucleoside phosphorylase domain"/>
    <property type="match status" value="1"/>
</dbReference>
<dbReference type="InterPro" id="IPR013087">
    <property type="entry name" value="Znf_C2H2_type"/>
</dbReference>
<dbReference type="PANTHER" id="PTHR35391">
    <property type="entry name" value="C2H2-TYPE DOMAIN-CONTAINING PROTEIN-RELATED"/>
    <property type="match status" value="1"/>
</dbReference>
<dbReference type="Proteomes" id="UP000327013">
    <property type="component" value="Unassembled WGS sequence"/>
</dbReference>
<gene>
    <name evidence="3" type="ORF">FH972_024224</name>
</gene>
<dbReference type="GO" id="GO:0003824">
    <property type="term" value="F:catalytic activity"/>
    <property type="evidence" value="ECO:0007669"/>
    <property type="project" value="InterPro"/>
</dbReference>
<sequence length="1176" mass="134520">MFHVSARSMASTQLQQLHSDSLRPILLASRQCAKAFVQTEKELLDPTATTRLRNERRRFAIWCGSLGVFADGHASADHRLRNEKNTTYILVMLLKRLERKTRALFEPPHDLAKDSAGRAEDSTTSTTESDTSSSAESDSAVSSFPDDFVSAKLREISNTVTRLYRWSTVIKKPVSTNEIARVENFMQKEVAAFSTELAELQLFARWKIKRMYPGLDYHMLDRLTSSIVFRRKRIIYRRHHREKLNYGVREAFYIPDDYEANPEMDMAFENMDQQRDRLPTFKQRRPGPKSATEATSIDGRRLSSYARSRADSKLTRNAKDRQWQYDVPKAPILEPGEEETICPYCSGAVDRKCLQQPQWTHHVLKDLQPYICIFEGCERPKTQFRLESEWVHHMQWEHNVAWFCPQCHRPMSSPGLLEAHVRQNHAKHITEVETSRLLQNCARPINDLFLPSDYEKEEASNVCPFCTFSIVQAKELVFNPVPRTPEDSGPLIAREIQRHIAQHLEELSLLSLPEQSDASSVDDGIDTAVSSTQYNEDIRSLPLPDFEDNLRFDAQALETGSDEHLPATNKETWYNYYTWRTSHVPAYIHPDDDPLLENLARKGVEKTNAPRKNYYVALLCSSACITVLKALLDELHNPVSEELTRYAEIALGNMSGHNVVLACARIELQTIYPLASELANHYSELKVYISVGVGGGAPSPTKDIRLGDVVVSQWTKGLVKYYINNLEDNRSEAFKYGVLEDVPLPLALAVAKLQDNHRKESNSFQSILDGMFQNRPSMFDAFSRPSTSDVLYNSDYNHAVDTPNCDYCDEQKMVIRGARVHDAMVHHGSIGTSLQLPESGQIRDTLSDAFDLLCFDTNAVEVPDSFPCIFIRGICDYADTHHKESKFRWERYASANAAACAKELLKFMRSPLEESKAMDQKILNWLSGPDFSYKGSRDRVTLPMQLDQVFSPAAMPTFETVSSILKNEELRDKAGIGFELDHILDAEYLSDSENQQLDPAEQDPGQSTSGSRTGDDVRKNSRDWMITKDIEDMLSTPMDRKAGVLCIFRFSACEHETDNFETWFRHSATHFGHLHIQPPRKLDCCGCPNLHFESQNPDRWFQFMRHMWTQHINTDSEYSTFGERKTDQAFLSYMWQQRVINDSDFKLLMKNPLDPIGVLKSEPVTDTGSSRDRRRV</sequence>
<evidence type="ECO:0000259" key="2">
    <source>
        <dbReference type="PROSITE" id="PS00028"/>
    </source>
</evidence>
<name>A0A5N6KXY0_9ROSI</name>
<evidence type="ECO:0000313" key="3">
    <source>
        <dbReference type="EMBL" id="KAB8356647.1"/>
    </source>
</evidence>
<dbReference type="PANTHER" id="PTHR35391:SF7">
    <property type="entry name" value="C2H2-TYPE DOMAIN-CONTAINING PROTEIN"/>
    <property type="match status" value="1"/>
</dbReference>
<feature type="compositionally biased region" description="Low complexity" evidence="1">
    <location>
        <begin position="122"/>
        <end position="143"/>
    </location>
</feature>
<feature type="region of interest" description="Disordered" evidence="1">
    <location>
        <begin position="996"/>
        <end position="1021"/>
    </location>
</feature>
<dbReference type="AlphaFoldDB" id="A0A5N6KXY0"/>
<evidence type="ECO:0000256" key="1">
    <source>
        <dbReference type="SAM" id="MobiDB-lite"/>
    </source>
</evidence>
<dbReference type="SUPFAM" id="SSF53167">
    <property type="entry name" value="Purine and uridine phosphorylases"/>
    <property type="match status" value="1"/>
</dbReference>
<protein>
    <recommendedName>
        <fullName evidence="2">C2H2-type domain-containing protein</fullName>
    </recommendedName>
</protein>
<feature type="domain" description="C2H2-type" evidence="2">
    <location>
        <begin position="404"/>
        <end position="425"/>
    </location>
</feature>